<dbReference type="EMBL" id="UWOC01000179">
    <property type="protein sequence ID" value="VCU10737.1"/>
    <property type="molecule type" value="Genomic_DNA"/>
</dbReference>
<reference evidence="4" key="1">
    <citation type="submission" date="2018-10" db="EMBL/GenBank/DDBJ databases">
        <authorList>
            <person name="Peiro R."/>
            <person name="Begona"/>
            <person name="Cbmso G."/>
            <person name="Lopez M."/>
            <person name="Gonzalez S."/>
            <person name="Sacristan E."/>
            <person name="Castillo E."/>
        </authorList>
    </citation>
    <scope>NUCLEOTIDE SEQUENCE [LARGE SCALE GENOMIC DNA]</scope>
</reference>
<accession>A0A447CZJ8</accession>
<evidence type="ECO:0000256" key="2">
    <source>
        <dbReference type="SAM" id="SignalP"/>
    </source>
</evidence>
<dbReference type="AlphaFoldDB" id="A0A447CZJ8"/>
<evidence type="ECO:0008006" key="5">
    <source>
        <dbReference type="Google" id="ProtNLM"/>
    </source>
</evidence>
<sequence length="294" mass="31491">MIRLLSAALAAAIVLVLPLSATARPHGGKAEYSRHHAATTAGTRHTVRTTTRRHAAARHYRTERAGLRAHRRQVHTAVRGSRQVRASRPALRAARHVNAHRSGLSRNHAHRSYAHRSYAYAPAAIPGSPEMAGGWTTPAVQAAPLRAAPAAPRVGGLVAPLAHKAAEISAACGARVISAVRHTRVAGTGRMSLHASGQAVDMRGNPGCIYRMLSGWPGGYSTDYGRARHVHISWGGREQGLRFAHGGGRTRHAHGLGRIHYGNRHAGRYGAGRYGAERYRAGRFAAGRYAGRRG</sequence>
<feature type="region of interest" description="Disordered" evidence="1">
    <location>
        <begin position="24"/>
        <end position="46"/>
    </location>
</feature>
<dbReference type="Proteomes" id="UP000289200">
    <property type="component" value="Unassembled WGS sequence"/>
</dbReference>
<evidence type="ECO:0000313" key="4">
    <source>
        <dbReference type="Proteomes" id="UP000289200"/>
    </source>
</evidence>
<keyword evidence="2" id="KW-0732">Signal</keyword>
<organism evidence="3 4">
    <name type="scientific">Rhodoplanes serenus</name>
    <dbReference type="NCBI Taxonomy" id="200615"/>
    <lineage>
        <taxon>Bacteria</taxon>
        <taxon>Pseudomonadati</taxon>
        <taxon>Pseudomonadota</taxon>
        <taxon>Alphaproteobacteria</taxon>
        <taxon>Hyphomicrobiales</taxon>
        <taxon>Nitrobacteraceae</taxon>
        <taxon>Rhodoplanes</taxon>
    </lineage>
</organism>
<dbReference type="RefSeq" id="WP_129610804.1">
    <property type="nucleotide sequence ID" value="NZ_UWOC01000179.1"/>
</dbReference>
<keyword evidence="4" id="KW-1185">Reference proteome</keyword>
<proteinExistence type="predicted"/>
<evidence type="ECO:0000313" key="3">
    <source>
        <dbReference type="EMBL" id="VCU10737.1"/>
    </source>
</evidence>
<gene>
    <name evidence="3" type="ORF">RHODGE_RHODGE_03939</name>
</gene>
<feature type="region of interest" description="Disordered" evidence="1">
    <location>
        <begin position="66"/>
        <end position="104"/>
    </location>
</feature>
<name>A0A447CZJ8_9BRAD</name>
<protein>
    <recommendedName>
        <fullName evidence="5">Peptidase M15A C-terminal domain-containing protein</fullName>
    </recommendedName>
</protein>
<evidence type="ECO:0000256" key="1">
    <source>
        <dbReference type="SAM" id="MobiDB-lite"/>
    </source>
</evidence>
<dbReference type="OrthoDB" id="8126999at2"/>
<comment type="caution">
    <text evidence="3">The sequence shown here is derived from an EMBL/GenBank/DDBJ whole genome shotgun (WGS) entry which is preliminary data.</text>
</comment>
<feature type="chain" id="PRO_5019284771" description="Peptidase M15A C-terminal domain-containing protein" evidence="2">
    <location>
        <begin position="24"/>
        <end position="294"/>
    </location>
</feature>
<feature type="signal peptide" evidence="2">
    <location>
        <begin position="1"/>
        <end position="23"/>
    </location>
</feature>